<evidence type="ECO:0000256" key="3">
    <source>
        <dbReference type="ARBA" id="ARBA00022989"/>
    </source>
</evidence>
<evidence type="ECO:0000259" key="7">
    <source>
        <dbReference type="Pfam" id="PF00324"/>
    </source>
</evidence>
<proteinExistence type="predicted"/>
<keyword evidence="2 6" id="KW-0812">Transmembrane</keyword>
<dbReference type="Proteomes" id="UP001589748">
    <property type="component" value="Unassembled WGS sequence"/>
</dbReference>
<dbReference type="InterPro" id="IPR004841">
    <property type="entry name" value="AA-permease/SLC12A_dom"/>
</dbReference>
<feature type="transmembrane region" description="Helical" evidence="6">
    <location>
        <begin position="52"/>
        <end position="70"/>
    </location>
</feature>
<feature type="transmembrane region" description="Helical" evidence="6">
    <location>
        <begin position="162"/>
        <end position="185"/>
    </location>
</feature>
<feature type="transmembrane region" description="Helical" evidence="6">
    <location>
        <begin position="288"/>
        <end position="308"/>
    </location>
</feature>
<evidence type="ECO:0000256" key="1">
    <source>
        <dbReference type="ARBA" id="ARBA00004141"/>
    </source>
</evidence>
<feature type="domain" description="Amino acid permease/ SLC12A" evidence="7">
    <location>
        <begin position="21"/>
        <end position="431"/>
    </location>
</feature>
<evidence type="ECO:0000256" key="6">
    <source>
        <dbReference type="SAM" id="Phobius"/>
    </source>
</evidence>
<gene>
    <name evidence="8" type="ORF">ACFFVI_00665</name>
</gene>
<dbReference type="InterPro" id="IPR050367">
    <property type="entry name" value="APC_superfamily"/>
</dbReference>
<feature type="transmembrane region" description="Helical" evidence="6">
    <location>
        <begin position="438"/>
        <end position="458"/>
    </location>
</feature>
<feature type="transmembrane region" description="Helical" evidence="6">
    <location>
        <begin position="82"/>
        <end position="104"/>
    </location>
</feature>
<evidence type="ECO:0000313" key="9">
    <source>
        <dbReference type="Proteomes" id="UP001589748"/>
    </source>
</evidence>
<dbReference type="Gene3D" id="1.20.1740.10">
    <property type="entry name" value="Amino acid/polyamine transporter I"/>
    <property type="match status" value="1"/>
</dbReference>
<feature type="transmembrane region" description="Helical" evidence="6">
    <location>
        <begin position="403"/>
        <end position="426"/>
    </location>
</feature>
<dbReference type="PIRSF" id="PIRSF006060">
    <property type="entry name" value="AA_transporter"/>
    <property type="match status" value="1"/>
</dbReference>
<feature type="transmembrane region" description="Helical" evidence="6">
    <location>
        <begin position="16"/>
        <end position="40"/>
    </location>
</feature>
<reference evidence="8 9" key="1">
    <citation type="submission" date="2024-09" db="EMBL/GenBank/DDBJ databases">
        <authorList>
            <person name="Sun Q."/>
            <person name="Mori K."/>
        </authorList>
    </citation>
    <scope>NUCLEOTIDE SEQUENCE [LARGE SCALE GENOMIC DNA]</scope>
    <source>
        <strain evidence="8 9">TISTR 1856</strain>
    </source>
</reference>
<dbReference type="PANTHER" id="PTHR42770">
    <property type="entry name" value="AMINO ACID TRANSPORTER-RELATED"/>
    <property type="match status" value="1"/>
</dbReference>
<feature type="transmembrane region" description="Helical" evidence="6">
    <location>
        <begin position="134"/>
        <end position="150"/>
    </location>
</feature>
<dbReference type="Pfam" id="PF00324">
    <property type="entry name" value="AA_permease"/>
    <property type="match status" value="1"/>
</dbReference>
<feature type="transmembrane region" description="Helical" evidence="6">
    <location>
        <begin position="197"/>
        <end position="217"/>
    </location>
</feature>
<evidence type="ECO:0000313" key="8">
    <source>
        <dbReference type="EMBL" id="MFB9375470.1"/>
    </source>
</evidence>
<name>A0ABV5LMZ3_9ACTN</name>
<evidence type="ECO:0000256" key="4">
    <source>
        <dbReference type="ARBA" id="ARBA00023136"/>
    </source>
</evidence>
<dbReference type="RefSeq" id="WP_380136270.1">
    <property type="nucleotide sequence ID" value="NZ_JBHLUI010000006.1"/>
</dbReference>
<keyword evidence="4 6" id="KW-0472">Membrane</keyword>
<feature type="region of interest" description="Disordered" evidence="5">
    <location>
        <begin position="474"/>
        <end position="495"/>
    </location>
</feature>
<feature type="transmembrane region" description="Helical" evidence="6">
    <location>
        <begin position="344"/>
        <end position="362"/>
    </location>
</feature>
<feature type="transmembrane region" description="Helical" evidence="6">
    <location>
        <begin position="237"/>
        <end position="257"/>
    </location>
</feature>
<keyword evidence="9" id="KW-1185">Reference proteome</keyword>
<keyword evidence="3 6" id="KW-1133">Transmembrane helix</keyword>
<dbReference type="EMBL" id="JBHMDM010000001">
    <property type="protein sequence ID" value="MFB9375470.1"/>
    <property type="molecule type" value="Genomic_DNA"/>
</dbReference>
<evidence type="ECO:0000256" key="5">
    <source>
        <dbReference type="SAM" id="MobiDB-lite"/>
    </source>
</evidence>
<feature type="transmembrane region" description="Helical" evidence="6">
    <location>
        <begin position="368"/>
        <end position="396"/>
    </location>
</feature>
<organism evidence="8 9">
    <name type="scientific">Kineococcus gynurae</name>
    <dbReference type="NCBI Taxonomy" id="452979"/>
    <lineage>
        <taxon>Bacteria</taxon>
        <taxon>Bacillati</taxon>
        <taxon>Actinomycetota</taxon>
        <taxon>Actinomycetes</taxon>
        <taxon>Kineosporiales</taxon>
        <taxon>Kineosporiaceae</taxon>
        <taxon>Kineococcus</taxon>
    </lineage>
</organism>
<comment type="caution">
    <text evidence="8">The sequence shown here is derived from an EMBL/GenBank/DDBJ whole genome shotgun (WGS) entry which is preliminary data.</text>
</comment>
<protein>
    <submittedName>
        <fullName evidence="8">APC family permease</fullName>
    </submittedName>
</protein>
<accession>A0ABV5LMZ3</accession>
<sequence>MQPTEHSPEHQLKPGAIGAAGITFMVVAAAAPLTIMAGLAPLAISIGGIGAPVGYLAAGAVLAIFAVGFVTMTRITRGAGAFYSYITLGLGRTVGAASGLLAILSYNSLQIGVYGLLGVQFAGAWTRFTGTEAPWWVFALGAIGVVAWLGRRGIDIGAKVLGVLLLAETAILALLVVGVLARGGADGLSVATFSPQAVFAPGMVAILSFCFAAFMGFESTALYRDEARDPDRSIPRATFAAVAFLALFYCLVGWAVVQAFGDSAVVAAAGTDPAGLFFAAMDRFVGPWAGDVMYVLVLTSVLASQLAFHNAINRYTFVLAGDGLLPAGLGRVHPRFGSPATAGSAQSVLAVVVVTAFAVAALDPYLQLLLLVNTPGVVGVVLLQLMTSLAVTVFLLRRGGFRVATAAAGLATVLLGVVLVLLTLHLDLLTGMPKASTWALAAMVPAVLLVGIAWARYLHRARPAVFEAVGGPDVRRHESTTTPLTSPATGEGVRS</sequence>
<comment type="subcellular location">
    <subcellularLocation>
        <location evidence="1">Membrane</location>
        <topology evidence="1">Multi-pass membrane protein</topology>
    </subcellularLocation>
</comment>
<dbReference type="PANTHER" id="PTHR42770:SF16">
    <property type="entry name" value="AMINO ACID PERMEASE"/>
    <property type="match status" value="1"/>
</dbReference>
<evidence type="ECO:0000256" key="2">
    <source>
        <dbReference type="ARBA" id="ARBA00022692"/>
    </source>
</evidence>